<keyword evidence="11 19" id="KW-0460">Magnesium</keyword>
<dbReference type="Pfam" id="PF02654">
    <property type="entry name" value="CobS"/>
    <property type="match status" value="1"/>
</dbReference>
<dbReference type="GO" id="GO:0005886">
    <property type="term" value="C:plasma membrane"/>
    <property type="evidence" value="ECO:0007669"/>
    <property type="project" value="UniProtKB-SubCell"/>
</dbReference>
<dbReference type="AlphaFoldDB" id="A0A9J6QJ56"/>
<feature type="transmembrane region" description="Helical" evidence="19">
    <location>
        <begin position="63"/>
        <end position="85"/>
    </location>
</feature>
<evidence type="ECO:0000256" key="15">
    <source>
        <dbReference type="ARBA" id="ARBA00032605"/>
    </source>
</evidence>
<comment type="catalytic activity">
    <reaction evidence="17 19">
        <text>alpha-ribazole + adenosylcob(III)inamide-GDP = adenosylcob(III)alamin + GMP + H(+)</text>
        <dbReference type="Rhea" id="RHEA:16049"/>
        <dbReference type="ChEBI" id="CHEBI:10329"/>
        <dbReference type="ChEBI" id="CHEBI:15378"/>
        <dbReference type="ChEBI" id="CHEBI:18408"/>
        <dbReference type="ChEBI" id="CHEBI:58115"/>
        <dbReference type="ChEBI" id="CHEBI:60487"/>
        <dbReference type="EC" id="2.7.8.26"/>
    </reaction>
</comment>
<proteinExistence type="inferred from homology"/>
<evidence type="ECO:0000256" key="11">
    <source>
        <dbReference type="ARBA" id="ARBA00022842"/>
    </source>
</evidence>
<comment type="subcellular location">
    <subcellularLocation>
        <location evidence="2 19">Cell membrane</location>
        <topology evidence="2 19">Multi-pass membrane protein</topology>
    </subcellularLocation>
</comment>
<evidence type="ECO:0000256" key="17">
    <source>
        <dbReference type="ARBA" id="ARBA00048623"/>
    </source>
</evidence>
<evidence type="ECO:0000256" key="12">
    <source>
        <dbReference type="ARBA" id="ARBA00022989"/>
    </source>
</evidence>
<comment type="function">
    <text evidence="14 19">Joins adenosylcobinamide-GDP and alpha-ribazole to generate adenosylcobalamin (Ado-cobalamin). Also synthesizes adenosylcobalamin 5'-phosphate from adenosylcobinamide-GDP and alpha-ribazole 5'-phosphate.</text>
</comment>
<keyword evidence="7 19" id="KW-1003">Cell membrane</keyword>
<evidence type="ECO:0000256" key="8">
    <source>
        <dbReference type="ARBA" id="ARBA00022573"/>
    </source>
</evidence>
<comment type="catalytic activity">
    <reaction evidence="18 19">
        <text>alpha-ribazole 5'-phosphate + adenosylcob(III)inamide-GDP = adenosylcob(III)alamin 5'-phosphate + GMP + H(+)</text>
        <dbReference type="Rhea" id="RHEA:23560"/>
        <dbReference type="ChEBI" id="CHEBI:15378"/>
        <dbReference type="ChEBI" id="CHEBI:57918"/>
        <dbReference type="ChEBI" id="CHEBI:58115"/>
        <dbReference type="ChEBI" id="CHEBI:60487"/>
        <dbReference type="ChEBI" id="CHEBI:60493"/>
        <dbReference type="EC" id="2.7.8.26"/>
    </reaction>
</comment>
<protein>
    <recommendedName>
        <fullName evidence="6 19">Adenosylcobinamide-GDP ribazoletransferase</fullName>
        <ecNumber evidence="5 19">2.7.8.26</ecNumber>
    </recommendedName>
    <alternativeName>
        <fullName evidence="16 19">Cobalamin synthase</fullName>
    </alternativeName>
    <alternativeName>
        <fullName evidence="15 19">Cobalamin-5'-phosphate synthase</fullName>
    </alternativeName>
</protein>
<evidence type="ECO:0000313" key="20">
    <source>
        <dbReference type="EMBL" id="MCU7377137.1"/>
    </source>
</evidence>
<evidence type="ECO:0000256" key="4">
    <source>
        <dbReference type="ARBA" id="ARBA00010561"/>
    </source>
</evidence>
<feature type="transmembrane region" description="Helical" evidence="19">
    <location>
        <begin position="106"/>
        <end position="127"/>
    </location>
</feature>
<evidence type="ECO:0000256" key="2">
    <source>
        <dbReference type="ARBA" id="ARBA00004651"/>
    </source>
</evidence>
<evidence type="ECO:0000256" key="16">
    <source>
        <dbReference type="ARBA" id="ARBA00032853"/>
    </source>
</evidence>
<comment type="caution">
    <text evidence="20">The sequence shown here is derived from an EMBL/GenBank/DDBJ whole genome shotgun (WGS) entry which is preliminary data.</text>
</comment>
<dbReference type="PANTHER" id="PTHR34148:SF1">
    <property type="entry name" value="ADENOSYLCOBINAMIDE-GDP RIBAZOLETRANSFERASE"/>
    <property type="match status" value="1"/>
</dbReference>
<accession>A0A9J6QJ56</accession>
<evidence type="ECO:0000256" key="3">
    <source>
        <dbReference type="ARBA" id="ARBA00004663"/>
    </source>
</evidence>
<dbReference type="GO" id="GO:0008818">
    <property type="term" value="F:cobalamin 5'-phosphate synthase activity"/>
    <property type="evidence" value="ECO:0007669"/>
    <property type="project" value="UniProtKB-UniRule"/>
</dbReference>
<feature type="transmembrane region" description="Helical" evidence="19">
    <location>
        <begin position="32"/>
        <end position="51"/>
    </location>
</feature>
<evidence type="ECO:0000256" key="18">
    <source>
        <dbReference type="ARBA" id="ARBA00049504"/>
    </source>
</evidence>
<keyword evidence="13 19" id="KW-0472">Membrane</keyword>
<comment type="cofactor">
    <cofactor evidence="1 19">
        <name>Mg(2+)</name>
        <dbReference type="ChEBI" id="CHEBI:18420"/>
    </cofactor>
</comment>
<dbReference type="InterPro" id="IPR003805">
    <property type="entry name" value="CobS"/>
</dbReference>
<dbReference type="EMBL" id="JAOSHN010000001">
    <property type="protein sequence ID" value="MCU7377137.1"/>
    <property type="molecule type" value="Genomic_DNA"/>
</dbReference>
<organism evidence="20 21">
    <name type="scientific">Hominibacterium faecale</name>
    <dbReference type="NCBI Taxonomy" id="2839743"/>
    <lineage>
        <taxon>Bacteria</taxon>
        <taxon>Bacillati</taxon>
        <taxon>Bacillota</taxon>
        <taxon>Clostridia</taxon>
        <taxon>Peptostreptococcales</taxon>
        <taxon>Anaerovoracaceae</taxon>
        <taxon>Hominibacterium</taxon>
    </lineage>
</organism>
<evidence type="ECO:0000256" key="9">
    <source>
        <dbReference type="ARBA" id="ARBA00022679"/>
    </source>
</evidence>
<evidence type="ECO:0000256" key="1">
    <source>
        <dbReference type="ARBA" id="ARBA00001946"/>
    </source>
</evidence>
<evidence type="ECO:0000256" key="7">
    <source>
        <dbReference type="ARBA" id="ARBA00022475"/>
    </source>
</evidence>
<gene>
    <name evidence="19" type="primary">cobS</name>
    <name evidence="20" type="ORF">OBO34_02080</name>
</gene>
<evidence type="ECO:0000256" key="14">
    <source>
        <dbReference type="ARBA" id="ARBA00025228"/>
    </source>
</evidence>
<keyword evidence="21" id="KW-1185">Reference proteome</keyword>
<keyword evidence="8 19" id="KW-0169">Cobalamin biosynthesis</keyword>
<feature type="transmembrane region" description="Helical" evidence="19">
    <location>
        <begin position="215"/>
        <end position="236"/>
    </location>
</feature>
<evidence type="ECO:0000313" key="21">
    <source>
        <dbReference type="Proteomes" id="UP001065549"/>
    </source>
</evidence>
<sequence length="267" mass="29092">MKAITGFFMAWGNFCAIPCPCKKWDEKARPHMLVMFPVVGLIMGILWYGLFLLVDAASIPRPLAAALLTAYPFVVSGFIHLDGFMDCNDAILSRRPLEERRRILKDSHVGAFAVITAILLFLLFYASMSSALERENPHIMWSLILIPVLARTMSARAVIVHQPLSTSQYQKIFASSKGRRFKWAVSLIWLLAALLLIGGGGLLEAELNPEGGPGLFCTFAALTAAEFCASILSGAYARRQLGGMNGDVAGFALVWSELAAVISLAVI</sequence>
<dbReference type="GO" id="GO:0051073">
    <property type="term" value="F:adenosylcobinamide-GDP ribazoletransferase activity"/>
    <property type="evidence" value="ECO:0007669"/>
    <property type="project" value="UniProtKB-UniRule"/>
</dbReference>
<dbReference type="Proteomes" id="UP001065549">
    <property type="component" value="Unassembled WGS sequence"/>
</dbReference>
<dbReference type="GO" id="GO:0009236">
    <property type="term" value="P:cobalamin biosynthetic process"/>
    <property type="evidence" value="ECO:0007669"/>
    <property type="project" value="UniProtKB-UniRule"/>
</dbReference>
<evidence type="ECO:0000256" key="13">
    <source>
        <dbReference type="ARBA" id="ARBA00023136"/>
    </source>
</evidence>
<dbReference type="PANTHER" id="PTHR34148">
    <property type="entry name" value="ADENOSYLCOBINAMIDE-GDP RIBAZOLETRANSFERASE"/>
    <property type="match status" value="1"/>
</dbReference>
<evidence type="ECO:0000256" key="5">
    <source>
        <dbReference type="ARBA" id="ARBA00013200"/>
    </source>
</evidence>
<name>A0A9J6QJ56_9FIRM</name>
<keyword evidence="9 19" id="KW-0808">Transferase</keyword>
<comment type="pathway">
    <text evidence="3 19">Cofactor biosynthesis; adenosylcobalamin biosynthesis; adenosylcobalamin from cob(II)yrinate a,c-diamide: step 7/7.</text>
</comment>
<keyword evidence="10 19" id="KW-0812">Transmembrane</keyword>
<feature type="transmembrane region" description="Helical" evidence="19">
    <location>
        <begin position="181"/>
        <end position="203"/>
    </location>
</feature>
<feature type="transmembrane region" description="Helical" evidence="19">
    <location>
        <begin position="139"/>
        <end position="160"/>
    </location>
</feature>
<evidence type="ECO:0000256" key="19">
    <source>
        <dbReference type="HAMAP-Rule" id="MF_00719"/>
    </source>
</evidence>
<keyword evidence="12 19" id="KW-1133">Transmembrane helix</keyword>
<dbReference type="EC" id="2.7.8.26" evidence="5 19"/>
<dbReference type="RefSeq" id="WP_253020610.1">
    <property type="nucleotide sequence ID" value="NZ_JAOSHN010000001.1"/>
</dbReference>
<evidence type="ECO:0000256" key="6">
    <source>
        <dbReference type="ARBA" id="ARBA00015850"/>
    </source>
</evidence>
<dbReference type="HAMAP" id="MF_00719">
    <property type="entry name" value="CobS"/>
    <property type="match status" value="1"/>
</dbReference>
<reference evidence="20" key="1">
    <citation type="submission" date="2022-09" db="EMBL/GenBank/DDBJ databases">
        <title>Culturomic study of gut microbiota in children with autism spectrum disorder.</title>
        <authorList>
            <person name="Efimov B.A."/>
            <person name="Chaplin A.V."/>
            <person name="Sokolova S.R."/>
            <person name="Pikina A.P."/>
            <person name="Korzhanova M."/>
            <person name="Belova V."/>
            <person name="Korostin D."/>
        </authorList>
    </citation>
    <scope>NUCLEOTIDE SEQUENCE</scope>
    <source>
        <strain evidence="20">ASD5510</strain>
    </source>
</reference>
<evidence type="ECO:0000256" key="10">
    <source>
        <dbReference type="ARBA" id="ARBA00022692"/>
    </source>
</evidence>
<comment type="similarity">
    <text evidence="4 19">Belongs to the CobS family.</text>
</comment>